<gene>
    <name evidence="2" type="ORF">AB1Y20_011813</name>
</gene>
<proteinExistence type="predicted"/>
<sequence length="435" mass="46405">MAAPLAEILDWLFAAKIESSDAFACAKALLEAGISSREQIRQLSPQRAKELTPKKTHAKIVRALKWMPTLEKEGEGESARGVKRKRGPPDLGPAPPPPSSEGELRWTEVIVVNRSPVMILWAAAVGVAALNLDWSEALSVASAAAALFARAKGRKLGLYSSGRTRQSQEGTDSLQLLGDEVPVVQTSHGLRGLAVPYTSSEGAEHELAPVAPIVVHRSLNNAFGEHMCAAWQAMLSLASAVPANALKERRGQLAYNLYAEFRPHVPDGLQGWGQPGRLELKLLLEIRKRYSQEATVPMQSTPPAIQTSTATMNQIIKSEESQGAATKLPPSARAHGLLESIAAAAPLPVVKSGSTIDSDAVPTRNQAQSSCDGEAAGTSDTPTACKLIDLVQNGNNTLPLLCQAFACNSESILPIVEELQLDGVLYDRDGALYLL</sequence>
<keyword evidence="3" id="KW-1185">Reference proteome</keyword>
<feature type="region of interest" description="Disordered" evidence="1">
    <location>
        <begin position="356"/>
        <end position="379"/>
    </location>
</feature>
<feature type="region of interest" description="Disordered" evidence="1">
    <location>
        <begin position="72"/>
        <end position="102"/>
    </location>
</feature>
<comment type="caution">
    <text evidence="2">The sequence shown here is derived from an EMBL/GenBank/DDBJ whole genome shotgun (WGS) entry which is preliminary data.</text>
</comment>
<name>A0AB34IHE0_PRYPA</name>
<protein>
    <submittedName>
        <fullName evidence="2">Uncharacterized protein</fullName>
    </submittedName>
</protein>
<accession>A0AB34IHE0</accession>
<evidence type="ECO:0000313" key="2">
    <source>
        <dbReference type="EMBL" id="KAL1499614.1"/>
    </source>
</evidence>
<dbReference type="AlphaFoldDB" id="A0AB34IHE0"/>
<reference evidence="2 3" key="1">
    <citation type="journal article" date="2024" name="Science">
        <title>Giant polyketide synthase enzymes in the biosynthesis of giant marine polyether toxins.</title>
        <authorList>
            <person name="Fallon T.R."/>
            <person name="Shende V.V."/>
            <person name="Wierzbicki I.H."/>
            <person name="Pendleton A.L."/>
            <person name="Watervoot N.F."/>
            <person name="Auber R.P."/>
            <person name="Gonzalez D.J."/>
            <person name="Wisecaver J.H."/>
            <person name="Moore B.S."/>
        </authorList>
    </citation>
    <scope>NUCLEOTIDE SEQUENCE [LARGE SCALE GENOMIC DNA]</scope>
    <source>
        <strain evidence="2 3">12B1</strain>
    </source>
</reference>
<organism evidence="2 3">
    <name type="scientific">Prymnesium parvum</name>
    <name type="common">Toxic golden alga</name>
    <dbReference type="NCBI Taxonomy" id="97485"/>
    <lineage>
        <taxon>Eukaryota</taxon>
        <taxon>Haptista</taxon>
        <taxon>Haptophyta</taxon>
        <taxon>Prymnesiophyceae</taxon>
        <taxon>Prymnesiales</taxon>
        <taxon>Prymnesiaceae</taxon>
        <taxon>Prymnesium</taxon>
    </lineage>
</organism>
<evidence type="ECO:0000256" key="1">
    <source>
        <dbReference type="SAM" id="MobiDB-lite"/>
    </source>
</evidence>
<evidence type="ECO:0000313" key="3">
    <source>
        <dbReference type="Proteomes" id="UP001515480"/>
    </source>
</evidence>
<dbReference type="EMBL" id="JBGBPQ010000025">
    <property type="protein sequence ID" value="KAL1499614.1"/>
    <property type="molecule type" value="Genomic_DNA"/>
</dbReference>
<dbReference type="Proteomes" id="UP001515480">
    <property type="component" value="Unassembled WGS sequence"/>
</dbReference>
<feature type="compositionally biased region" description="Polar residues" evidence="1">
    <location>
        <begin position="356"/>
        <end position="371"/>
    </location>
</feature>
<feature type="compositionally biased region" description="Pro residues" evidence="1">
    <location>
        <begin position="90"/>
        <end position="99"/>
    </location>
</feature>